<proteinExistence type="predicted"/>
<dbReference type="KEGG" id="gso:PH603_01280"/>
<organism evidence="2 3">
    <name type="scientific">Gimibacter soli</name>
    <dbReference type="NCBI Taxonomy" id="3024400"/>
    <lineage>
        <taxon>Bacteria</taxon>
        <taxon>Pseudomonadati</taxon>
        <taxon>Pseudomonadota</taxon>
        <taxon>Alphaproteobacteria</taxon>
        <taxon>Kordiimonadales</taxon>
        <taxon>Temperatibacteraceae</taxon>
        <taxon>Gimibacter</taxon>
    </lineage>
</organism>
<reference evidence="2" key="1">
    <citation type="submission" date="2023-01" db="EMBL/GenBank/DDBJ databases">
        <title>The genome sequence of Kordiimonadaceae bacterium 6D33.</title>
        <authorList>
            <person name="Liu Y."/>
        </authorList>
    </citation>
    <scope>NUCLEOTIDE SEQUENCE</scope>
    <source>
        <strain evidence="2">6D33</strain>
    </source>
</reference>
<sequence>MQMNRRNFLMAAAAGFGAAALGGLPALAGGGRGLDRIGLQLYTLRSLMEKDVAKTLAFVAELGYREVEFAGYFDHTPAEIKAMLASEGLTAPSTHVSMTHLNEHIDAVIETALTVGHRYVVMPWLAPEERGGADVYRTYAEQLNRAGEACRKAGLTLAYHNHAFEFEAVDGIEPYDILMGETDPELLKIQLDLYWTTKAGRDPLDYFARYPGRFVSCHVKDMRADGEMTEVGSGTINFSRIFAASEKAGIRHYFVEHDEPADAAASVRASVEYLKKLRF</sequence>
<evidence type="ECO:0000313" key="2">
    <source>
        <dbReference type="EMBL" id="WCL54389.1"/>
    </source>
</evidence>
<accession>A0AAF0BKK6</accession>
<evidence type="ECO:0000259" key="1">
    <source>
        <dbReference type="Pfam" id="PF01261"/>
    </source>
</evidence>
<evidence type="ECO:0000313" key="3">
    <source>
        <dbReference type="Proteomes" id="UP001217500"/>
    </source>
</evidence>
<dbReference type="InterPro" id="IPR050312">
    <property type="entry name" value="IolE/XylAMocC-like"/>
</dbReference>
<dbReference type="InterPro" id="IPR013022">
    <property type="entry name" value="Xyl_isomerase-like_TIM-brl"/>
</dbReference>
<name>A0AAF0BKK6_9PROT</name>
<dbReference type="SUPFAM" id="SSF51658">
    <property type="entry name" value="Xylose isomerase-like"/>
    <property type="match status" value="1"/>
</dbReference>
<dbReference type="EMBL" id="CP116805">
    <property type="protein sequence ID" value="WCL54389.1"/>
    <property type="molecule type" value="Genomic_DNA"/>
</dbReference>
<dbReference type="PANTHER" id="PTHR12110:SF41">
    <property type="entry name" value="INOSOSE DEHYDRATASE"/>
    <property type="match status" value="1"/>
</dbReference>
<dbReference type="Gene3D" id="3.20.20.150">
    <property type="entry name" value="Divalent-metal-dependent TIM barrel enzymes"/>
    <property type="match status" value="1"/>
</dbReference>
<protein>
    <submittedName>
        <fullName evidence="2">Sugar phosphate isomerase/epimerase</fullName>
    </submittedName>
</protein>
<dbReference type="RefSeq" id="WP_289504108.1">
    <property type="nucleotide sequence ID" value="NZ_CP116805.1"/>
</dbReference>
<dbReference type="Proteomes" id="UP001217500">
    <property type="component" value="Chromosome"/>
</dbReference>
<dbReference type="PROSITE" id="PS51318">
    <property type="entry name" value="TAT"/>
    <property type="match status" value="1"/>
</dbReference>
<dbReference type="PANTHER" id="PTHR12110">
    <property type="entry name" value="HYDROXYPYRUVATE ISOMERASE"/>
    <property type="match status" value="1"/>
</dbReference>
<gene>
    <name evidence="2" type="ORF">PH603_01280</name>
</gene>
<dbReference type="AlphaFoldDB" id="A0AAF0BKK6"/>
<keyword evidence="2" id="KW-0413">Isomerase</keyword>
<feature type="domain" description="Xylose isomerase-like TIM barrel" evidence="1">
    <location>
        <begin position="56"/>
        <end position="276"/>
    </location>
</feature>
<dbReference type="GO" id="GO:0016853">
    <property type="term" value="F:isomerase activity"/>
    <property type="evidence" value="ECO:0007669"/>
    <property type="project" value="UniProtKB-KW"/>
</dbReference>
<dbReference type="Pfam" id="PF01261">
    <property type="entry name" value="AP_endonuc_2"/>
    <property type="match status" value="1"/>
</dbReference>
<dbReference type="InterPro" id="IPR006311">
    <property type="entry name" value="TAT_signal"/>
</dbReference>
<keyword evidence="3" id="KW-1185">Reference proteome</keyword>
<dbReference type="InterPro" id="IPR036237">
    <property type="entry name" value="Xyl_isomerase-like_sf"/>
</dbReference>